<protein>
    <submittedName>
        <fullName evidence="2">Uncharacterized protein</fullName>
    </submittedName>
</protein>
<sequence>MSTEQVLDISELCYSYAEPSTLKKRLNVTQVPPTSDKVNSSISASTTKPSMSMTTPTTTVSATPTTNPTTLSSTTINLPITSSSTTLSKETQSSTTKTSDLPMPTSSDSDFPIEPIGSFLFEKSHEFKRKRRINWIPRKYNCSTSNPPVIEELIVLLQKEKLEGKSCDCQNSTSYFEKIVKQTWNPEPLDRSYGQSVRIPKPVPSSWLTHMNVDVSSTRVLEQSLANVMSYYNKQNMVSVSAPYIVNKARNKFGEKTSLSCNVKIYIPKLE</sequence>
<evidence type="ECO:0000256" key="1">
    <source>
        <dbReference type="SAM" id="MobiDB-lite"/>
    </source>
</evidence>
<proteinExistence type="predicted"/>
<feature type="compositionally biased region" description="Low complexity" evidence="1">
    <location>
        <begin position="43"/>
        <end position="99"/>
    </location>
</feature>
<dbReference type="AlphaFoldDB" id="A0A4P9YL33"/>
<reference evidence="3" key="1">
    <citation type="journal article" date="2018" name="Nat. Microbiol.">
        <title>Leveraging single-cell genomics to expand the fungal tree of life.</title>
        <authorList>
            <person name="Ahrendt S.R."/>
            <person name="Quandt C.A."/>
            <person name="Ciobanu D."/>
            <person name="Clum A."/>
            <person name="Salamov A."/>
            <person name="Andreopoulos B."/>
            <person name="Cheng J.F."/>
            <person name="Woyke T."/>
            <person name="Pelin A."/>
            <person name="Henrissat B."/>
            <person name="Reynolds N.K."/>
            <person name="Benny G.L."/>
            <person name="Smith M.E."/>
            <person name="James T.Y."/>
            <person name="Grigoriev I.V."/>
        </authorList>
    </citation>
    <scope>NUCLEOTIDE SEQUENCE [LARGE SCALE GENOMIC DNA]</scope>
    <source>
        <strain evidence="3">CSF55</strain>
    </source>
</reference>
<evidence type="ECO:0000313" key="3">
    <source>
        <dbReference type="Proteomes" id="UP000281549"/>
    </source>
</evidence>
<accession>A0A4P9YL33</accession>
<evidence type="ECO:0000313" key="2">
    <source>
        <dbReference type="EMBL" id="RKP20343.1"/>
    </source>
</evidence>
<dbReference type="EMBL" id="ML005078">
    <property type="protein sequence ID" value="RKP20343.1"/>
    <property type="molecule type" value="Genomic_DNA"/>
</dbReference>
<name>A0A4P9YL33_ROZAC</name>
<dbReference type="Proteomes" id="UP000281549">
    <property type="component" value="Unassembled WGS sequence"/>
</dbReference>
<feature type="compositionally biased region" description="Polar residues" evidence="1">
    <location>
        <begin position="27"/>
        <end position="42"/>
    </location>
</feature>
<gene>
    <name evidence="2" type="ORF">ROZALSC1DRAFT_21478</name>
</gene>
<feature type="region of interest" description="Disordered" evidence="1">
    <location>
        <begin position="27"/>
        <end position="110"/>
    </location>
</feature>
<organism evidence="2 3">
    <name type="scientific">Rozella allomycis (strain CSF55)</name>
    <dbReference type="NCBI Taxonomy" id="988480"/>
    <lineage>
        <taxon>Eukaryota</taxon>
        <taxon>Fungi</taxon>
        <taxon>Fungi incertae sedis</taxon>
        <taxon>Cryptomycota</taxon>
        <taxon>Cryptomycota incertae sedis</taxon>
        <taxon>Rozella</taxon>
    </lineage>
</organism>